<name>H0HX90_9HYPH</name>
<dbReference type="AlphaFoldDB" id="H0HX90"/>
<accession>H0HX90</accession>
<proteinExistence type="predicted"/>
<reference evidence="1 2" key="1">
    <citation type="journal article" date="2012" name="J. Bacteriol.">
        <title>Draft Genome Sequence of Mesorhizobium alhagi CCNWXJ12-2T, a Novel Salt-Resistant Species Isolated from the Desert of Northwestern China.</title>
        <authorList>
            <person name="Zhou M."/>
            <person name="Chen W."/>
            <person name="Chen H."/>
            <person name="Wei G."/>
        </authorList>
    </citation>
    <scope>NUCLEOTIDE SEQUENCE [LARGE SCALE GENOMIC DNA]</scope>
    <source>
        <strain evidence="1 2">CCNWXJ12-2</strain>
    </source>
</reference>
<evidence type="ECO:0000313" key="2">
    <source>
        <dbReference type="Proteomes" id="UP000003250"/>
    </source>
</evidence>
<evidence type="ECO:0000313" key="1">
    <source>
        <dbReference type="EMBL" id="EHK54687.1"/>
    </source>
</evidence>
<dbReference type="Proteomes" id="UP000003250">
    <property type="component" value="Unassembled WGS sequence"/>
</dbReference>
<protein>
    <submittedName>
        <fullName evidence="1">Uncharacterized protein</fullName>
    </submittedName>
</protein>
<organism evidence="1 2">
    <name type="scientific">Mesorhizobium alhagi CCNWXJ12-2</name>
    <dbReference type="NCBI Taxonomy" id="1107882"/>
    <lineage>
        <taxon>Bacteria</taxon>
        <taxon>Pseudomonadati</taxon>
        <taxon>Pseudomonadota</taxon>
        <taxon>Alphaproteobacteria</taxon>
        <taxon>Hyphomicrobiales</taxon>
        <taxon>Phyllobacteriaceae</taxon>
        <taxon>Allomesorhizobium</taxon>
    </lineage>
</organism>
<gene>
    <name evidence="1" type="ORF">MAXJ12_24047</name>
</gene>
<dbReference type="EMBL" id="AHAM01000204">
    <property type="protein sequence ID" value="EHK54687.1"/>
    <property type="molecule type" value="Genomic_DNA"/>
</dbReference>
<keyword evidence="2" id="KW-1185">Reference proteome</keyword>
<sequence length="90" mass="10133">MLRSRFVLVFSIKGYDIGVNKPTIWQLHLIELPCCLRHCCGEIDIAPDGTTPFFLITALLFDLHSKRSGLPPHGLFLVRRIAQEVAADDD</sequence>